<dbReference type="SMART" id="SM00443">
    <property type="entry name" value="G_patch"/>
    <property type="match status" value="1"/>
</dbReference>
<evidence type="ECO:0000313" key="4">
    <source>
        <dbReference type="Proteomes" id="UP001152320"/>
    </source>
</evidence>
<accession>A0A9Q1CFJ1</accession>
<name>A0A9Q1CFJ1_HOLLE</name>
<organism evidence="3 4">
    <name type="scientific">Holothuria leucospilota</name>
    <name type="common">Black long sea cucumber</name>
    <name type="synonym">Mertensiothuria leucospilota</name>
    <dbReference type="NCBI Taxonomy" id="206669"/>
    <lineage>
        <taxon>Eukaryota</taxon>
        <taxon>Metazoa</taxon>
        <taxon>Echinodermata</taxon>
        <taxon>Eleutherozoa</taxon>
        <taxon>Echinozoa</taxon>
        <taxon>Holothuroidea</taxon>
        <taxon>Aspidochirotacea</taxon>
        <taxon>Aspidochirotida</taxon>
        <taxon>Holothuriidae</taxon>
        <taxon>Holothuria</taxon>
    </lineage>
</organism>
<evidence type="ECO:0000259" key="2">
    <source>
        <dbReference type="PROSITE" id="PS50174"/>
    </source>
</evidence>
<dbReference type="PANTHER" id="PTHR14390">
    <property type="entry name" value="G PATCH DOMAIN CONTAINING PROTEIN 3"/>
    <property type="match status" value="1"/>
</dbReference>
<dbReference type="EMBL" id="JAIZAY010000004">
    <property type="protein sequence ID" value="KAJ8044005.1"/>
    <property type="molecule type" value="Genomic_DNA"/>
</dbReference>
<dbReference type="AlphaFoldDB" id="A0A9Q1CFJ1"/>
<feature type="domain" description="G-patch" evidence="2">
    <location>
        <begin position="425"/>
        <end position="473"/>
    </location>
</feature>
<dbReference type="Pfam" id="PF01585">
    <property type="entry name" value="G-patch"/>
    <property type="match status" value="1"/>
</dbReference>
<feature type="region of interest" description="Disordered" evidence="1">
    <location>
        <begin position="276"/>
        <end position="311"/>
    </location>
</feature>
<feature type="region of interest" description="Disordered" evidence="1">
    <location>
        <begin position="442"/>
        <end position="518"/>
    </location>
</feature>
<protein>
    <submittedName>
        <fullName evidence="3">G patch domain-containing protein 3</fullName>
    </submittedName>
</protein>
<evidence type="ECO:0000256" key="1">
    <source>
        <dbReference type="SAM" id="MobiDB-lite"/>
    </source>
</evidence>
<dbReference type="PROSITE" id="PS50174">
    <property type="entry name" value="G_PATCH"/>
    <property type="match status" value="1"/>
</dbReference>
<sequence>MAASLVKDSFAMISNIPFSFHSQDLRNYFSQFVEEKRFKCFHFRNRPEYRLSRCPSKASSIDHRTISDNDVNVSNVTNLNVIGSGTSHRIGPTDVLARPNVPSATTSPPRKCCIIKLSRKNFQKLVHLYNKKPWIDQNGDAMRLRCNIVSVNIKNSSNSEDAGVHGNRAGSISFSEDDVNSLPELNPPDIMPRGNVGTPTQTFLELIKDCKIPPSVIRKLGLTFPKRRSNRQYGNVPFHYGTNVTPGREEEEVALTGKGEEIIDVVVNTSLNVKKNVQGTESQETSSHHQIREESPERNVQSESDDDDDTCEEWERYEALHDDVTKQDRTEERLFEEEMEIVWDKGSSGLVFYTDAAYWDAEKGDFDERTSDDWDVDMSIFYENGSGTKDAKDWLQMQKEMRLRRGEEDTSVFTKNQIGKFEKHTKGFGRTVMNKMGWQDGDGLGKTSSGMKDALDNEGQTSKDKRGLGYHGEKLDRYPGVKRQKSSPIISTIFDDKEQTEESTTLLRRSKPSALKYR</sequence>
<evidence type="ECO:0000313" key="3">
    <source>
        <dbReference type="EMBL" id="KAJ8044005.1"/>
    </source>
</evidence>
<proteinExistence type="predicted"/>
<dbReference type="InterPro" id="IPR000467">
    <property type="entry name" value="G_patch_dom"/>
</dbReference>
<comment type="caution">
    <text evidence="3">The sequence shown here is derived from an EMBL/GenBank/DDBJ whole genome shotgun (WGS) entry which is preliminary data.</text>
</comment>
<gene>
    <name evidence="3" type="ORF">HOLleu_11340</name>
</gene>
<dbReference type="Proteomes" id="UP001152320">
    <property type="component" value="Chromosome 4"/>
</dbReference>
<keyword evidence="4" id="KW-1185">Reference proteome</keyword>
<feature type="compositionally biased region" description="Polar residues" evidence="1">
    <location>
        <begin position="276"/>
        <end position="285"/>
    </location>
</feature>
<feature type="compositionally biased region" description="Basic and acidic residues" evidence="1">
    <location>
        <begin position="286"/>
        <end position="297"/>
    </location>
</feature>
<dbReference type="InterPro" id="IPR040341">
    <property type="entry name" value="GPATCH3"/>
</dbReference>
<feature type="compositionally biased region" description="Basic and acidic residues" evidence="1">
    <location>
        <begin position="461"/>
        <end position="479"/>
    </location>
</feature>
<reference evidence="3" key="1">
    <citation type="submission" date="2021-10" db="EMBL/GenBank/DDBJ databases">
        <title>Tropical sea cucumber genome reveals ecological adaptation and Cuvierian tubules defense mechanism.</title>
        <authorList>
            <person name="Chen T."/>
        </authorList>
    </citation>
    <scope>NUCLEOTIDE SEQUENCE</scope>
    <source>
        <strain evidence="3">Nanhai2018</strain>
        <tissue evidence="3">Muscle</tissue>
    </source>
</reference>
<dbReference type="GO" id="GO:0032480">
    <property type="term" value="P:negative regulation of type I interferon production"/>
    <property type="evidence" value="ECO:0007669"/>
    <property type="project" value="InterPro"/>
</dbReference>
<dbReference type="GO" id="GO:0003676">
    <property type="term" value="F:nucleic acid binding"/>
    <property type="evidence" value="ECO:0007669"/>
    <property type="project" value="InterPro"/>
</dbReference>
<dbReference type="PANTHER" id="PTHR14390:SF2">
    <property type="entry name" value="G PATCH DOMAIN-CONTAINING PROTEIN 3"/>
    <property type="match status" value="1"/>
</dbReference>
<dbReference type="GO" id="GO:0045893">
    <property type="term" value="P:positive regulation of DNA-templated transcription"/>
    <property type="evidence" value="ECO:0007669"/>
    <property type="project" value="TreeGrafter"/>
</dbReference>
<dbReference type="GO" id="GO:0039536">
    <property type="term" value="P:negative regulation of RIG-I signaling pathway"/>
    <property type="evidence" value="ECO:0007669"/>
    <property type="project" value="InterPro"/>
</dbReference>
<dbReference type="OrthoDB" id="5842926at2759"/>